<sequence length="299" mass="34750">MVVRNQAASALARLKNQAKTEGISYQMCLQLFFQEEFLRRLSHSKYRENLVLKGGMFIYTLTAFDSRPTRDMDFLMRSLSNDLEHIQTVMNEICALPTENDYILLKVTGTEQITLEKKYPGVKIKFMGHINNVRVPFSVDLGIDDVIVPDAVVRRLSTRLEGFEAPEIFTYSLESTISEKFDAIIQRMEMTSRMKDFFDIYYLSSAFDFSGSTLKEAVLQTVRHRGRILEQNTFTRIRGFADDSFMKTQWIRFEPAKEAGLGFPEVLYQLDQFLRPIYDSILSGEEFDYQWSCSQKAWV</sequence>
<evidence type="ECO:0000313" key="2">
    <source>
        <dbReference type="Proteomes" id="UP000823900"/>
    </source>
</evidence>
<organism evidence="1 2">
    <name type="scientific">Candidatus Lachnoclostridium stercoravium</name>
    <dbReference type="NCBI Taxonomy" id="2838633"/>
    <lineage>
        <taxon>Bacteria</taxon>
        <taxon>Bacillati</taxon>
        <taxon>Bacillota</taxon>
        <taxon>Clostridia</taxon>
        <taxon>Lachnospirales</taxon>
        <taxon>Lachnospiraceae</taxon>
    </lineage>
</organism>
<dbReference type="Proteomes" id="UP000823900">
    <property type="component" value="Unassembled WGS sequence"/>
</dbReference>
<dbReference type="GO" id="GO:0016740">
    <property type="term" value="F:transferase activity"/>
    <property type="evidence" value="ECO:0007669"/>
    <property type="project" value="UniProtKB-KW"/>
</dbReference>
<dbReference type="EMBL" id="DWZA01000071">
    <property type="protein sequence ID" value="HJA71526.1"/>
    <property type="molecule type" value="Genomic_DNA"/>
</dbReference>
<keyword evidence="1" id="KW-0808">Transferase</keyword>
<name>A0A9D2HHL2_9FIRM</name>
<dbReference type="InterPro" id="IPR014942">
    <property type="entry name" value="AbiEii"/>
</dbReference>
<dbReference type="Pfam" id="PF08843">
    <property type="entry name" value="AbiEii"/>
    <property type="match status" value="1"/>
</dbReference>
<gene>
    <name evidence="1" type="ORF">IAA07_08130</name>
</gene>
<reference evidence="1" key="1">
    <citation type="journal article" date="2021" name="PeerJ">
        <title>Extensive microbial diversity within the chicken gut microbiome revealed by metagenomics and culture.</title>
        <authorList>
            <person name="Gilroy R."/>
            <person name="Ravi A."/>
            <person name="Getino M."/>
            <person name="Pursley I."/>
            <person name="Horton D.L."/>
            <person name="Alikhan N.F."/>
            <person name="Baker D."/>
            <person name="Gharbi K."/>
            <person name="Hall N."/>
            <person name="Watson M."/>
            <person name="Adriaenssens E.M."/>
            <person name="Foster-Nyarko E."/>
            <person name="Jarju S."/>
            <person name="Secka A."/>
            <person name="Antonio M."/>
            <person name="Oren A."/>
            <person name="Chaudhuri R.R."/>
            <person name="La Ragione R."/>
            <person name="Hildebrand F."/>
            <person name="Pallen M.J."/>
        </authorList>
    </citation>
    <scope>NUCLEOTIDE SEQUENCE</scope>
    <source>
        <strain evidence="1">CHK178-16964</strain>
    </source>
</reference>
<evidence type="ECO:0000313" key="1">
    <source>
        <dbReference type="EMBL" id="HJA71526.1"/>
    </source>
</evidence>
<reference evidence="1" key="2">
    <citation type="submission" date="2021-04" db="EMBL/GenBank/DDBJ databases">
        <authorList>
            <person name="Gilroy R."/>
        </authorList>
    </citation>
    <scope>NUCLEOTIDE SEQUENCE</scope>
    <source>
        <strain evidence="1">CHK178-16964</strain>
    </source>
</reference>
<proteinExistence type="predicted"/>
<dbReference type="AlphaFoldDB" id="A0A9D2HHL2"/>
<accession>A0A9D2HHL2</accession>
<comment type="caution">
    <text evidence="1">The sequence shown here is derived from an EMBL/GenBank/DDBJ whole genome shotgun (WGS) entry which is preliminary data.</text>
</comment>
<protein>
    <submittedName>
        <fullName evidence="1">Nucleotidyl transferase AbiEii/AbiGii toxin family protein</fullName>
    </submittedName>
</protein>